<dbReference type="GO" id="GO:0046872">
    <property type="term" value="F:metal ion binding"/>
    <property type="evidence" value="ECO:0007669"/>
    <property type="project" value="InterPro"/>
</dbReference>
<protein>
    <submittedName>
        <fullName evidence="1">Uncharacterized protein</fullName>
    </submittedName>
</protein>
<dbReference type="Gene3D" id="3.30.830.10">
    <property type="entry name" value="Metalloenzyme, LuxS/M16 peptidase-like"/>
    <property type="match status" value="1"/>
</dbReference>
<dbReference type="AlphaFoldDB" id="A0A176S0Q3"/>
<dbReference type="PATRIC" id="fig|1003181.4.peg.3709"/>
<dbReference type="SUPFAM" id="SSF63411">
    <property type="entry name" value="LuxS/MPP-like metallohydrolase"/>
    <property type="match status" value="1"/>
</dbReference>
<gene>
    <name evidence="1" type="ORF">THIOM_002708</name>
</gene>
<evidence type="ECO:0000313" key="2">
    <source>
        <dbReference type="Proteomes" id="UP000076962"/>
    </source>
</evidence>
<dbReference type="InterPro" id="IPR011249">
    <property type="entry name" value="Metalloenz_LuxS/M16"/>
</dbReference>
<name>A0A176S0Q3_9GAMM</name>
<dbReference type="Proteomes" id="UP000076962">
    <property type="component" value="Unassembled WGS sequence"/>
</dbReference>
<sequence length="49" mass="5719">MIGFYQLPLDYLHQFNNKIEAVTLEMIKDAFQRRLHLDKLVIVTVGGKT</sequence>
<dbReference type="EMBL" id="LUTY01001577">
    <property type="protein sequence ID" value="OAD21519.1"/>
    <property type="molecule type" value="Genomic_DNA"/>
</dbReference>
<proteinExistence type="predicted"/>
<organism evidence="1 2">
    <name type="scientific">Candidatus Thiomargarita nelsonii</name>
    <dbReference type="NCBI Taxonomy" id="1003181"/>
    <lineage>
        <taxon>Bacteria</taxon>
        <taxon>Pseudomonadati</taxon>
        <taxon>Pseudomonadota</taxon>
        <taxon>Gammaproteobacteria</taxon>
        <taxon>Thiotrichales</taxon>
        <taxon>Thiotrichaceae</taxon>
        <taxon>Thiomargarita</taxon>
    </lineage>
</organism>
<keyword evidence="2" id="KW-1185">Reference proteome</keyword>
<accession>A0A176S0Q3</accession>
<reference evidence="1 2" key="1">
    <citation type="submission" date="2016-05" db="EMBL/GenBank/DDBJ databases">
        <title>Single-cell genome of chain-forming Candidatus Thiomargarita nelsonii and comparison to other large sulfur-oxidizing bacteria.</title>
        <authorList>
            <person name="Winkel M."/>
            <person name="Salman V."/>
            <person name="Woyke T."/>
            <person name="Schulz-Vogt H."/>
            <person name="Richter M."/>
            <person name="Flood B."/>
            <person name="Bailey J."/>
            <person name="Amann R."/>
            <person name="Mussmann M."/>
        </authorList>
    </citation>
    <scope>NUCLEOTIDE SEQUENCE [LARGE SCALE GENOMIC DNA]</scope>
    <source>
        <strain evidence="1 2">THI036</strain>
    </source>
</reference>
<evidence type="ECO:0000313" key="1">
    <source>
        <dbReference type="EMBL" id="OAD21519.1"/>
    </source>
</evidence>
<comment type="caution">
    <text evidence="1">The sequence shown here is derived from an EMBL/GenBank/DDBJ whole genome shotgun (WGS) entry which is preliminary data.</text>
</comment>